<keyword evidence="3" id="KW-1185">Reference proteome</keyword>
<feature type="transmembrane region" description="Helical" evidence="1">
    <location>
        <begin position="29"/>
        <end position="57"/>
    </location>
</feature>
<evidence type="ECO:0000313" key="3">
    <source>
        <dbReference type="Proteomes" id="UP000595691"/>
    </source>
</evidence>
<organism evidence="2 3">
    <name type="scientific">Heyndrickxia vini</name>
    <dbReference type="NCBI Taxonomy" id="1476025"/>
    <lineage>
        <taxon>Bacteria</taxon>
        <taxon>Bacillati</taxon>
        <taxon>Bacillota</taxon>
        <taxon>Bacilli</taxon>
        <taxon>Bacillales</taxon>
        <taxon>Bacillaceae</taxon>
        <taxon>Heyndrickxia</taxon>
    </lineage>
</organism>
<evidence type="ECO:0000313" key="2">
    <source>
        <dbReference type="EMBL" id="QQZ09687.1"/>
    </source>
</evidence>
<keyword evidence="1" id="KW-0472">Membrane</keyword>
<gene>
    <name evidence="2" type="ORF">I5776_01505</name>
</gene>
<accession>A0ABX7E4D8</accession>
<name>A0ABX7E4D8_9BACI</name>
<proteinExistence type="predicted"/>
<dbReference type="Proteomes" id="UP000595691">
    <property type="component" value="Chromosome"/>
</dbReference>
<evidence type="ECO:0000256" key="1">
    <source>
        <dbReference type="SAM" id="Phobius"/>
    </source>
</evidence>
<dbReference type="RefSeq" id="WP_202778655.1">
    <property type="nucleotide sequence ID" value="NZ_CP065425.1"/>
</dbReference>
<sequence>MKKVMKLADLCWEGLTLQHITHKEIIIPYMWFTFTAILFEIFLAILICVSSFIFIIYNSRPNLEYYIAAAIVFFLLILHIATCVTILKKRKGRKISLFRKEDL</sequence>
<protein>
    <submittedName>
        <fullName evidence="2">Uncharacterized protein</fullName>
    </submittedName>
</protein>
<keyword evidence="1" id="KW-1133">Transmembrane helix</keyword>
<reference evidence="2 3" key="1">
    <citation type="submission" date="2020-11" db="EMBL/GenBank/DDBJ databases">
        <title>Taxonomic evaluation of the Bacillus sporothermodurans group of bacteria based on whole genome sequences.</title>
        <authorList>
            <person name="Fiedler G."/>
            <person name="Herbstmann A.-D."/>
            <person name="Doll E."/>
            <person name="Wenning M."/>
            <person name="Brinks E."/>
            <person name="Kabisch J."/>
            <person name="Breitenwieser F."/>
            <person name="Lappann M."/>
            <person name="Boehnlein C."/>
            <person name="Franz C."/>
        </authorList>
    </citation>
    <scope>NUCLEOTIDE SEQUENCE [LARGE SCALE GENOMIC DNA]</scope>
    <source>
        <strain evidence="2 3">JCM 19841</strain>
    </source>
</reference>
<feature type="transmembrane region" description="Helical" evidence="1">
    <location>
        <begin position="63"/>
        <end position="87"/>
    </location>
</feature>
<dbReference type="EMBL" id="CP065425">
    <property type="protein sequence ID" value="QQZ09687.1"/>
    <property type="molecule type" value="Genomic_DNA"/>
</dbReference>
<keyword evidence="1" id="KW-0812">Transmembrane</keyword>